<dbReference type="SUPFAM" id="SSF46785">
    <property type="entry name" value="Winged helix' DNA-binding domain"/>
    <property type="match status" value="1"/>
</dbReference>
<dbReference type="RefSeq" id="WP_269421817.1">
    <property type="nucleotide sequence ID" value="NZ_JAPWGY010000001.1"/>
</dbReference>
<protein>
    <submittedName>
        <fullName evidence="2">MarR family transcriptional regulator</fullName>
    </submittedName>
</protein>
<dbReference type="PANTHER" id="PTHR33164:SF95">
    <property type="entry name" value="TRANSCRIPTIONAL REGULATOR"/>
    <property type="match status" value="1"/>
</dbReference>
<dbReference type="InterPro" id="IPR036390">
    <property type="entry name" value="WH_DNA-bd_sf"/>
</dbReference>
<dbReference type="Pfam" id="PF01047">
    <property type="entry name" value="MarR"/>
    <property type="match status" value="1"/>
</dbReference>
<feature type="domain" description="HTH marR-type" evidence="1">
    <location>
        <begin position="1"/>
        <end position="152"/>
    </location>
</feature>
<name>A0ABT4LET7_9PROT</name>
<dbReference type="SMART" id="SM00347">
    <property type="entry name" value="HTH_MARR"/>
    <property type="match status" value="1"/>
</dbReference>
<keyword evidence="3" id="KW-1185">Reference proteome</keyword>
<proteinExistence type="predicted"/>
<comment type="caution">
    <text evidence="2">The sequence shown here is derived from an EMBL/GenBank/DDBJ whole genome shotgun (WGS) entry which is preliminary data.</text>
</comment>
<dbReference type="Gene3D" id="1.10.10.10">
    <property type="entry name" value="Winged helix-like DNA-binding domain superfamily/Winged helix DNA-binding domain"/>
    <property type="match status" value="1"/>
</dbReference>
<evidence type="ECO:0000259" key="1">
    <source>
        <dbReference type="PROSITE" id="PS50995"/>
    </source>
</evidence>
<dbReference type="PANTHER" id="PTHR33164">
    <property type="entry name" value="TRANSCRIPTIONAL REGULATOR, MARR FAMILY"/>
    <property type="match status" value="1"/>
</dbReference>
<accession>A0ABT4LET7</accession>
<gene>
    <name evidence="2" type="ORF">O4H49_02430</name>
</gene>
<dbReference type="EMBL" id="JAPWGY010000001">
    <property type="protein sequence ID" value="MCZ4279617.1"/>
    <property type="molecule type" value="Genomic_DNA"/>
</dbReference>
<sequence length="154" mass="17037">MALAHSLDHLHRRLSQLWADSARQPGDLSYSEYQYLRAIERLDGGQIAAGDIAAEDNDCQSGGHHLQDLVQILGVQKASASAAIAKLERRGLIVRFACQYDARAQHIILSELGRNHLRAEEVLYRDAAARIAAALTEEEHTTLTTLLEKSAERV</sequence>
<dbReference type="InterPro" id="IPR036388">
    <property type="entry name" value="WH-like_DNA-bd_sf"/>
</dbReference>
<dbReference type="PROSITE" id="PS50995">
    <property type="entry name" value="HTH_MARR_2"/>
    <property type="match status" value="1"/>
</dbReference>
<organism evidence="2 3">
    <name type="scientific">Kiloniella laminariae</name>
    <dbReference type="NCBI Taxonomy" id="454162"/>
    <lineage>
        <taxon>Bacteria</taxon>
        <taxon>Pseudomonadati</taxon>
        <taxon>Pseudomonadota</taxon>
        <taxon>Alphaproteobacteria</taxon>
        <taxon>Rhodospirillales</taxon>
        <taxon>Kiloniellaceae</taxon>
        <taxon>Kiloniella</taxon>
    </lineage>
</organism>
<dbReference type="Proteomes" id="UP001069802">
    <property type="component" value="Unassembled WGS sequence"/>
</dbReference>
<dbReference type="InterPro" id="IPR000835">
    <property type="entry name" value="HTH_MarR-typ"/>
</dbReference>
<evidence type="ECO:0000313" key="2">
    <source>
        <dbReference type="EMBL" id="MCZ4279617.1"/>
    </source>
</evidence>
<dbReference type="InterPro" id="IPR039422">
    <property type="entry name" value="MarR/SlyA-like"/>
</dbReference>
<reference evidence="2" key="1">
    <citation type="submission" date="2022-12" db="EMBL/GenBank/DDBJ databases">
        <title>Bacterial isolates from different developmental stages of Nematostella vectensis.</title>
        <authorList>
            <person name="Fraune S."/>
        </authorList>
    </citation>
    <scope>NUCLEOTIDE SEQUENCE</scope>
    <source>
        <strain evidence="2">G21630-S1</strain>
    </source>
</reference>
<evidence type="ECO:0000313" key="3">
    <source>
        <dbReference type="Proteomes" id="UP001069802"/>
    </source>
</evidence>